<reference evidence="5" key="2">
    <citation type="submission" date="2012-12" db="EMBL/GenBank/DDBJ databases">
        <authorList>
            <consortium name="WormBase Consortium"/>
            <person name="Ghedin E."/>
            <person name="Paulini M."/>
        </authorList>
    </citation>
    <scope>NUCLEOTIDE SEQUENCE</scope>
    <source>
        <strain evidence="5">FR3</strain>
    </source>
</reference>
<dbReference type="PANTHER" id="PTHR45625:SF4">
    <property type="entry name" value="PEPTIDYLPROLYL ISOMERASE DOMAIN AND WD REPEAT-CONTAINING PROTEIN 1"/>
    <property type="match status" value="1"/>
</dbReference>
<evidence type="ECO:0000256" key="2">
    <source>
        <dbReference type="ARBA" id="ARBA00023110"/>
    </source>
</evidence>
<evidence type="ECO:0000313" key="5">
    <source>
        <dbReference type="EMBL" id="CDP92387.1"/>
    </source>
</evidence>
<dbReference type="SUPFAM" id="SSF50891">
    <property type="entry name" value="Cyclophilin-like"/>
    <property type="match status" value="1"/>
</dbReference>
<organism evidence="5">
    <name type="scientific">Brugia malayi</name>
    <name type="common">Filarial nematode worm</name>
    <dbReference type="NCBI Taxonomy" id="6279"/>
    <lineage>
        <taxon>Eukaryota</taxon>
        <taxon>Metazoa</taxon>
        <taxon>Ecdysozoa</taxon>
        <taxon>Nematoda</taxon>
        <taxon>Chromadorea</taxon>
        <taxon>Rhabditida</taxon>
        <taxon>Spirurina</taxon>
        <taxon>Spiruromorpha</taxon>
        <taxon>Filarioidea</taxon>
        <taxon>Onchocercidae</taxon>
        <taxon>Brugia</taxon>
    </lineage>
</organism>
<dbReference type="EMBL" id="LN856792">
    <property type="protein sequence ID" value="CDP92387.1"/>
    <property type="molecule type" value="Genomic_DNA"/>
</dbReference>
<dbReference type="Gene3D" id="2.40.100.10">
    <property type="entry name" value="Cyclophilin-like"/>
    <property type="match status" value="1"/>
</dbReference>
<dbReference type="Pfam" id="PF00160">
    <property type="entry name" value="Pro_isomerase"/>
    <property type="match status" value="1"/>
</dbReference>
<dbReference type="InterPro" id="IPR044666">
    <property type="entry name" value="Cyclophilin_A-like"/>
</dbReference>
<dbReference type="PANTHER" id="PTHR45625">
    <property type="entry name" value="PEPTIDYL-PROLYL CIS-TRANS ISOMERASE-RELATED"/>
    <property type="match status" value="1"/>
</dbReference>
<reference evidence="5" key="1">
    <citation type="journal article" date="2007" name="Science">
        <title>Draft genome of the filarial nematode parasite Brugia malayi.</title>
        <authorList>
            <person name="Ghedin E."/>
            <person name="Wang S."/>
            <person name="Spiro D."/>
            <person name="Caler E."/>
            <person name="Zhao Q."/>
            <person name="Crabtree J."/>
            <person name="Allen J.E."/>
            <person name="Delcher A.L."/>
            <person name="Guiliano D.B."/>
            <person name="Miranda-Saavedra D."/>
            <person name="Angiuoli S.V."/>
            <person name="Creasy T."/>
            <person name="Amedeo P."/>
            <person name="Haas B."/>
            <person name="El-Sayed N.M."/>
            <person name="Wortman J.R."/>
            <person name="Feldblyum T."/>
            <person name="Tallon L."/>
            <person name="Schatz M."/>
            <person name="Shumway M."/>
            <person name="Koo H."/>
            <person name="Salzberg S.L."/>
            <person name="Schobel S."/>
            <person name="Pertea M."/>
            <person name="Pop M."/>
            <person name="White O."/>
            <person name="Barton G.J."/>
            <person name="Carlow C.K."/>
            <person name="Crawford M.J."/>
            <person name="Daub J."/>
            <person name="Dimmic M.W."/>
            <person name="Estes C.F."/>
            <person name="Foster J.M."/>
            <person name="Ganatra M."/>
            <person name="Gregory W.F."/>
            <person name="Johnson N.M."/>
            <person name="Jin J."/>
            <person name="Komuniecki R."/>
            <person name="Korf I."/>
            <person name="Kumar S."/>
            <person name="Laney S."/>
            <person name="Li B.W."/>
            <person name="Li W."/>
            <person name="Lindblom T.H."/>
            <person name="Lustigman S."/>
            <person name="Ma D."/>
            <person name="Maina C.V."/>
            <person name="Martin D.M."/>
            <person name="McCarter J.P."/>
            <person name="McReynolds L."/>
            <person name="Mitreva M."/>
            <person name="Nutman T.B."/>
            <person name="Parkinson J."/>
            <person name="Peregrin-Alvarez J.M."/>
            <person name="Poole C."/>
            <person name="Ren Q."/>
            <person name="Saunders L."/>
            <person name="Sluder A.E."/>
            <person name="Smith K."/>
            <person name="Stanke M."/>
            <person name="Unnasch T.R."/>
            <person name="Ware J."/>
            <person name="Wei A.D."/>
            <person name="Weil G."/>
            <person name="Williams D.J."/>
            <person name="Zhang Y."/>
            <person name="Williams S.A."/>
            <person name="Fraser-Liggett C."/>
            <person name="Slatko B."/>
            <person name="Blaxter M.L."/>
            <person name="Scott A.L."/>
        </authorList>
    </citation>
    <scope>NUCLEOTIDE SEQUENCE</scope>
    <source>
        <strain evidence="5">FR3</strain>
    </source>
</reference>
<keyword evidence="2" id="KW-0697">Rotamase</keyword>
<dbReference type="PROSITE" id="PS50072">
    <property type="entry name" value="CSA_PPIASE_2"/>
    <property type="match status" value="1"/>
</dbReference>
<sequence length="71" mass="8005">MSDLFVSHCRYFLVGNPTGKGIGGQSIWGENFEDEFHPKLRHNKPYMVSMAKTGPNTSDLNFSLQLFLQIG</sequence>
<accession>A0A1I9G0E6</accession>
<name>A0A1I9G0E6_BRUMA</name>
<dbReference type="InterPro" id="IPR002130">
    <property type="entry name" value="Cyclophilin-type_PPIase_dom"/>
</dbReference>
<proteinExistence type="predicted"/>
<feature type="domain" description="PPIase cyclophilin-type" evidence="4">
    <location>
        <begin position="1"/>
        <end position="71"/>
    </location>
</feature>
<dbReference type="GO" id="GO:0003755">
    <property type="term" value="F:peptidyl-prolyl cis-trans isomerase activity"/>
    <property type="evidence" value="ECO:0007669"/>
    <property type="project" value="UniProtKB-KW"/>
</dbReference>
<dbReference type="AlphaFoldDB" id="A0A1I9G0E6"/>
<gene>
    <name evidence="5" type="primary">Bm14747</name>
    <name evidence="5" type="ORF">BM_Bm14747</name>
</gene>
<keyword evidence="3" id="KW-0413">Isomerase</keyword>
<dbReference type="EC" id="5.2.1.8" evidence="1"/>
<protein>
    <recommendedName>
        <fullName evidence="1">peptidylprolyl isomerase</fullName>
        <ecNumber evidence="1">5.2.1.8</ecNumber>
    </recommendedName>
</protein>
<dbReference type="InterPro" id="IPR029000">
    <property type="entry name" value="Cyclophilin-like_dom_sf"/>
</dbReference>
<evidence type="ECO:0000256" key="1">
    <source>
        <dbReference type="ARBA" id="ARBA00013194"/>
    </source>
</evidence>
<evidence type="ECO:0000256" key="3">
    <source>
        <dbReference type="ARBA" id="ARBA00023235"/>
    </source>
</evidence>
<evidence type="ECO:0000259" key="4">
    <source>
        <dbReference type="PROSITE" id="PS50072"/>
    </source>
</evidence>